<dbReference type="PANTHER" id="PTHR30535:SF34">
    <property type="entry name" value="MOLYBDATE-BINDING PROTEIN MOLA"/>
    <property type="match status" value="1"/>
</dbReference>
<gene>
    <name evidence="4" type="ORF">G3580_17115</name>
</gene>
<dbReference type="CDD" id="cd01144">
    <property type="entry name" value="BtuF"/>
    <property type="match status" value="1"/>
</dbReference>
<dbReference type="SUPFAM" id="SSF53807">
    <property type="entry name" value="Helical backbone' metal receptor"/>
    <property type="match status" value="1"/>
</dbReference>
<reference evidence="4 5" key="1">
    <citation type="submission" date="2020-02" db="EMBL/GenBank/DDBJ databases">
        <title>Nitrogenibacter mangrovi gen. nov., sp. nov. isolated from mangrove sediment, a denitrifying betaproteobacterium.</title>
        <authorList>
            <person name="Liao H."/>
            <person name="Tian Y."/>
        </authorList>
    </citation>
    <scope>NUCLEOTIDE SEQUENCE [LARGE SCALE GENOMIC DNA]</scope>
    <source>
        <strain evidence="4 5">M9-3-2</strain>
    </source>
</reference>
<dbReference type="InterPro" id="IPR054828">
    <property type="entry name" value="Vit_B12_bind_prot"/>
</dbReference>
<accession>A0A6C1BA90</accession>
<dbReference type="Gene3D" id="3.40.50.1980">
    <property type="entry name" value="Nitrogenase molybdenum iron protein domain"/>
    <property type="match status" value="2"/>
</dbReference>
<evidence type="ECO:0000256" key="2">
    <source>
        <dbReference type="SAM" id="SignalP"/>
    </source>
</evidence>
<keyword evidence="1 2" id="KW-0732">Signal</keyword>
<dbReference type="InterPro" id="IPR050902">
    <property type="entry name" value="ABC_Transporter_SBP"/>
</dbReference>
<dbReference type="NCBIfam" id="NF038402">
    <property type="entry name" value="TroA_like"/>
    <property type="match status" value="1"/>
</dbReference>
<dbReference type="GO" id="GO:0071281">
    <property type="term" value="P:cellular response to iron ion"/>
    <property type="evidence" value="ECO:0007669"/>
    <property type="project" value="TreeGrafter"/>
</dbReference>
<keyword evidence="5" id="KW-1185">Reference proteome</keyword>
<feature type="signal peptide" evidence="2">
    <location>
        <begin position="1"/>
        <end position="23"/>
    </location>
</feature>
<dbReference type="AlphaFoldDB" id="A0A6C1BA90"/>
<dbReference type="PROSITE" id="PS50983">
    <property type="entry name" value="FE_B12_PBP"/>
    <property type="match status" value="1"/>
</dbReference>
<sequence length="299" mass="32759">MTALRRFLPPLFVLLALGHNAFAAAIDVVDDMGDTVHLDAPARRIVSLAPHLTELIYAAGAGERLVAAVEYSDYPPKAKALPRIGSYTNADLEAVVAQHPDLVVSWRSGNPPTQIERLRALGIPVYVNEPRDLDAVAHTLRQIGRLAGTGAVADAAADAFEARQAALRTRYASQAPVGVFYQIWDQPLMTINGQHLISAVIRLCGGRNVFADLDLLAPKIGVESVLVADPEVIVASGMGEARPEWLDAWRRWPQLTAVKRDNLFFIPPELIQRHTPRILDGATRLCEQLDTARRRRPAQ</sequence>
<evidence type="ECO:0000256" key="1">
    <source>
        <dbReference type="ARBA" id="ARBA00022729"/>
    </source>
</evidence>
<dbReference type="EMBL" id="CP048836">
    <property type="protein sequence ID" value="QID19184.1"/>
    <property type="molecule type" value="Genomic_DNA"/>
</dbReference>
<evidence type="ECO:0000313" key="4">
    <source>
        <dbReference type="EMBL" id="QID19184.1"/>
    </source>
</evidence>
<dbReference type="PANTHER" id="PTHR30535">
    <property type="entry name" value="VITAMIN B12-BINDING PROTEIN"/>
    <property type="match status" value="1"/>
</dbReference>
<dbReference type="RefSeq" id="WP_173767543.1">
    <property type="nucleotide sequence ID" value="NZ_CP048836.1"/>
</dbReference>
<dbReference type="KEGG" id="azq:G3580_17115"/>
<dbReference type="Proteomes" id="UP000501991">
    <property type="component" value="Chromosome"/>
</dbReference>
<feature type="chain" id="PRO_5025456292" evidence="2">
    <location>
        <begin position="24"/>
        <end position="299"/>
    </location>
</feature>
<protein>
    <submittedName>
        <fullName evidence="4">Cobalamin-binding protein</fullName>
    </submittedName>
</protein>
<dbReference type="InterPro" id="IPR002491">
    <property type="entry name" value="ABC_transptr_periplasmic_BD"/>
</dbReference>
<organism evidence="4 5">
    <name type="scientific">Nitrogeniibacter mangrovi</name>
    <dbReference type="NCBI Taxonomy" id="2016596"/>
    <lineage>
        <taxon>Bacteria</taxon>
        <taxon>Pseudomonadati</taxon>
        <taxon>Pseudomonadota</taxon>
        <taxon>Betaproteobacteria</taxon>
        <taxon>Rhodocyclales</taxon>
        <taxon>Zoogloeaceae</taxon>
        <taxon>Nitrogeniibacter</taxon>
    </lineage>
</organism>
<evidence type="ECO:0000313" key="5">
    <source>
        <dbReference type="Proteomes" id="UP000501991"/>
    </source>
</evidence>
<evidence type="ECO:0000259" key="3">
    <source>
        <dbReference type="PROSITE" id="PS50983"/>
    </source>
</evidence>
<dbReference type="Pfam" id="PF01497">
    <property type="entry name" value="Peripla_BP_2"/>
    <property type="match status" value="1"/>
</dbReference>
<proteinExistence type="predicted"/>
<name>A0A6C1BA90_9RHOO</name>
<feature type="domain" description="Fe/B12 periplasmic-binding" evidence="3">
    <location>
        <begin position="44"/>
        <end position="293"/>
    </location>
</feature>